<reference evidence="1 2" key="1">
    <citation type="submission" date="2020-08" db="EMBL/GenBank/DDBJ databases">
        <authorList>
            <person name="Koutsovoulos G."/>
            <person name="Danchin GJ E."/>
        </authorList>
    </citation>
    <scope>NUCLEOTIDE SEQUENCE [LARGE SCALE GENOMIC DNA]</scope>
</reference>
<organism evidence="1 2">
    <name type="scientific">Meloidogyne enterolobii</name>
    <name type="common">Root-knot nematode worm</name>
    <name type="synonym">Meloidogyne mayaguensis</name>
    <dbReference type="NCBI Taxonomy" id="390850"/>
    <lineage>
        <taxon>Eukaryota</taxon>
        <taxon>Metazoa</taxon>
        <taxon>Ecdysozoa</taxon>
        <taxon>Nematoda</taxon>
        <taxon>Chromadorea</taxon>
        <taxon>Rhabditida</taxon>
        <taxon>Tylenchina</taxon>
        <taxon>Tylenchomorpha</taxon>
        <taxon>Tylenchoidea</taxon>
        <taxon>Meloidogynidae</taxon>
        <taxon>Meloidogyninae</taxon>
        <taxon>Meloidogyne</taxon>
    </lineage>
</organism>
<comment type="caution">
    <text evidence="1">The sequence shown here is derived from an EMBL/GenBank/DDBJ whole genome shotgun (WGS) entry which is preliminary data.</text>
</comment>
<dbReference type="Proteomes" id="UP000580250">
    <property type="component" value="Unassembled WGS sequence"/>
</dbReference>
<name>A0A6V7VHW5_MELEN</name>
<protein>
    <submittedName>
        <fullName evidence="1">Uncharacterized protein</fullName>
    </submittedName>
</protein>
<gene>
    <name evidence="1" type="ORF">MENT_LOCUS26208</name>
</gene>
<evidence type="ECO:0000313" key="2">
    <source>
        <dbReference type="Proteomes" id="UP000580250"/>
    </source>
</evidence>
<dbReference type="AlphaFoldDB" id="A0A6V7VHW5"/>
<dbReference type="EMBL" id="CAJEWN010000237">
    <property type="protein sequence ID" value="CAD2174540.1"/>
    <property type="molecule type" value="Genomic_DNA"/>
</dbReference>
<evidence type="ECO:0000313" key="1">
    <source>
        <dbReference type="EMBL" id="CAD2174540.1"/>
    </source>
</evidence>
<accession>A0A6V7VHW5</accession>
<sequence>MKILIIHSNPQFPFKSLNLYLTLSIPTFFAKLNETVYGYRINVINGKRFFQN</sequence>
<proteinExistence type="predicted"/>